<name>A0A919NJ23_9ACTN</name>
<comment type="caution">
    <text evidence="1">The sequence shown here is derived from an EMBL/GenBank/DDBJ whole genome shotgun (WGS) entry which is preliminary data.</text>
</comment>
<evidence type="ECO:0000313" key="2">
    <source>
        <dbReference type="Proteomes" id="UP000623608"/>
    </source>
</evidence>
<sequence length="135" mass="15064">MSLSGAHRAAFRREVTQEGRVYAIRDANGYPAPADPDGVHRAVPFWSKPTRAQLIVKHVTAYHGFEVVPITIDDWLSNWMVSLEHDRLLVGVNWAGARATGYDLTPGQVLRWFAELEAEQALTDTEKTLIPTAQP</sequence>
<keyword evidence="2" id="KW-1185">Reference proteome</keyword>
<dbReference type="Pfam" id="PF11042">
    <property type="entry name" value="DUF2750"/>
    <property type="match status" value="1"/>
</dbReference>
<organism evidence="1 2">
    <name type="scientific">Paractinoplanes tereljensis</name>
    <dbReference type="NCBI Taxonomy" id="571912"/>
    <lineage>
        <taxon>Bacteria</taxon>
        <taxon>Bacillati</taxon>
        <taxon>Actinomycetota</taxon>
        <taxon>Actinomycetes</taxon>
        <taxon>Micromonosporales</taxon>
        <taxon>Micromonosporaceae</taxon>
        <taxon>Paractinoplanes</taxon>
    </lineage>
</organism>
<accession>A0A919NJ23</accession>
<evidence type="ECO:0008006" key="3">
    <source>
        <dbReference type="Google" id="ProtNLM"/>
    </source>
</evidence>
<dbReference type="InterPro" id="IPR021284">
    <property type="entry name" value="DUF2750"/>
</dbReference>
<dbReference type="RefSeq" id="WP_203801745.1">
    <property type="nucleotide sequence ID" value="NZ_BOMY01000012.1"/>
</dbReference>
<reference evidence="1" key="1">
    <citation type="submission" date="2021-01" db="EMBL/GenBank/DDBJ databases">
        <title>Whole genome shotgun sequence of Actinoplanes tereljensis NBRC 105297.</title>
        <authorList>
            <person name="Komaki H."/>
            <person name="Tamura T."/>
        </authorList>
    </citation>
    <scope>NUCLEOTIDE SEQUENCE</scope>
    <source>
        <strain evidence="1">NBRC 105297</strain>
    </source>
</reference>
<dbReference type="EMBL" id="BOMY01000012">
    <property type="protein sequence ID" value="GIF18959.1"/>
    <property type="molecule type" value="Genomic_DNA"/>
</dbReference>
<dbReference type="Proteomes" id="UP000623608">
    <property type="component" value="Unassembled WGS sequence"/>
</dbReference>
<protein>
    <recommendedName>
        <fullName evidence="3">DUF2750 domain-containing protein</fullName>
    </recommendedName>
</protein>
<gene>
    <name evidence="1" type="ORF">Ate02nite_16890</name>
</gene>
<dbReference type="AlphaFoldDB" id="A0A919NJ23"/>
<evidence type="ECO:0000313" key="1">
    <source>
        <dbReference type="EMBL" id="GIF18959.1"/>
    </source>
</evidence>
<proteinExistence type="predicted"/>